<keyword evidence="3" id="KW-1185">Reference proteome</keyword>
<evidence type="ECO:0000313" key="2">
    <source>
        <dbReference type="EMBL" id="TNN40766.1"/>
    </source>
</evidence>
<feature type="compositionally biased region" description="Gly residues" evidence="1">
    <location>
        <begin position="60"/>
        <end position="70"/>
    </location>
</feature>
<proteinExistence type="predicted"/>
<dbReference type="EMBL" id="SRLO01001161">
    <property type="protein sequence ID" value="TNN40766.1"/>
    <property type="molecule type" value="Genomic_DNA"/>
</dbReference>
<organism evidence="2 3">
    <name type="scientific">Liparis tanakae</name>
    <name type="common">Tanaka's snailfish</name>
    <dbReference type="NCBI Taxonomy" id="230148"/>
    <lineage>
        <taxon>Eukaryota</taxon>
        <taxon>Metazoa</taxon>
        <taxon>Chordata</taxon>
        <taxon>Craniata</taxon>
        <taxon>Vertebrata</taxon>
        <taxon>Euteleostomi</taxon>
        <taxon>Actinopterygii</taxon>
        <taxon>Neopterygii</taxon>
        <taxon>Teleostei</taxon>
        <taxon>Neoteleostei</taxon>
        <taxon>Acanthomorphata</taxon>
        <taxon>Eupercaria</taxon>
        <taxon>Perciformes</taxon>
        <taxon>Cottioidei</taxon>
        <taxon>Cottales</taxon>
        <taxon>Liparidae</taxon>
        <taxon>Liparis</taxon>
    </lineage>
</organism>
<evidence type="ECO:0000256" key="1">
    <source>
        <dbReference type="SAM" id="MobiDB-lite"/>
    </source>
</evidence>
<accession>A0A4Z2FHR7</accession>
<dbReference type="AlphaFoldDB" id="A0A4Z2FHR7"/>
<evidence type="ECO:0000313" key="3">
    <source>
        <dbReference type="Proteomes" id="UP000314294"/>
    </source>
</evidence>
<feature type="region of interest" description="Disordered" evidence="1">
    <location>
        <begin position="46"/>
        <end position="113"/>
    </location>
</feature>
<gene>
    <name evidence="2" type="ORF">EYF80_049060</name>
</gene>
<feature type="compositionally biased region" description="Basic and acidic residues" evidence="1">
    <location>
        <begin position="95"/>
        <end position="112"/>
    </location>
</feature>
<sequence>MGNEDRGQGLRPTGGACSHETVVWGPLFECAAWCVEYDTSGIDLYEGEREAEPRQQVLGGRRGLSHGRGGSDTPRGTESLRRGPPELQVKQRRCSQYERGDRRATTDERDAGSAESACCSALSTAEPLFFHSGWRAGGAHRPGRQFLASGSLRETKKQQDGRIPRISDEVEPLLAPSHPSFPLPSLPKISLESNIETEGWETELKIKILDATCYVYFSLMGVVTSAQRVILMRSALVA</sequence>
<name>A0A4Z2FHR7_9TELE</name>
<protein>
    <submittedName>
        <fullName evidence="2">Uncharacterized protein</fullName>
    </submittedName>
</protein>
<reference evidence="2 3" key="1">
    <citation type="submission" date="2019-03" db="EMBL/GenBank/DDBJ databases">
        <title>First draft genome of Liparis tanakae, snailfish: a comprehensive survey of snailfish specific genes.</title>
        <authorList>
            <person name="Kim W."/>
            <person name="Song I."/>
            <person name="Jeong J.-H."/>
            <person name="Kim D."/>
            <person name="Kim S."/>
            <person name="Ryu S."/>
            <person name="Song J.Y."/>
            <person name="Lee S.K."/>
        </authorList>
    </citation>
    <scope>NUCLEOTIDE SEQUENCE [LARGE SCALE GENOMIC DNA]</scope>
    <source>
        <tissue evidence="2">Muscle</tissue>
    </source>
</reference>
<comment type="caution">
    <text evidence="2">The sequence shown here is derived from an EMBL/GenBank/DDBJ whole genome shotgun (WGS) entry which is preliminary data.</text>
</comment>
<dbReference type="Proteomes" id="UP000314294">
    <property type="component" value="Unassembled WGS sequence"/>
</dbReference>